<dbReference type="GO" id="GO:0008237">
    <property type="term" value="F:metallopeptidase activity"/>
    <property type="evidence" value="ECO:0007669"/>
    <property type="project" value="InterPro"/>
</dbReference>
<dbReference type="InterPro" id="IPR013857">
    <property type="entry name" value="NADH-UbQ_OxRdtase-assoc_prot30"/>
</dbReference>
<accession>A0A956NDX0</accession>
<name>A0A956NDX0_UNCEI</name>
<protein>
    <submittedName>
        <fullName evidence="4">CIA30 family protein</fullName>
    </submittedName>
</protein>
<evidence type="ECO:0000259" key="2">
    <source>
        <dbReference type="Pfam" id="PF01433"/>
    </source>
</evidence>
<dbReference type="GO" id="GO:0008270">
    <property type="term" value="F:zinc ion binding"/>
    <property type="evidence" value="ECO:0007669"/>
    <property type="project" value="InterPro"/>
</dbReference>
<dbReference type="PANTHER" id="PTHR45726:SF3">
    <property type="entry name" value="LEUKOTRIENE A-4 HYDROLASE"/>
    <property type="match status" value="1"/>
</dbReference>
<comment type="caution">
    <text evidence="4">The sequence shown here is derived from an EMBL/GenBank/DDBJ whole genome shotgun (WGS) entry which is preliminary data.</text>
</comment>
<evidence type="ECO:0000313" key="4">
    <source>
        <dbReference type="EMBL" id="MCA9755670.1"/>
    </source>
</evidence>
<dbReference type="InterPro" id="IPR008979">
    <property type="entry name" value="Galactose-bd-like_sf"/>
</dbReference>
<reference evidence="4" key="1">
    <citation type="submission" date="2020-04" db="EMBL/GenBank/DDBJ databases">
        <authorList>
            <person name="Zhang T."/>
        </authorList>
    </citation>
    <scope>NUCLEOTIDE SEQUENCE</scope>
    <source>
        <strain evidence="4">HKST-UBA02</strain>
    </source>
</reference>
<sequence length="750" mass="81948">MSLTRLLPPLCSPALFVFALLPVMLIGLTAKGGIAAMDRWTPTHLDLEVRLDPEREVLETRGSLTLRCDDENSSGPVLALNGRDPVTEFVEIEGPDVAKAELNELDPEDEALRLARITLREPAVKGEQVELRFQCAMQGKGFQIRVDSDIATASWTDGWYPAPVDDDDRSLSQRMAAPGRTTLHLPREWTSLTEGRFVRREEAGETATEEWQLEVPMARSFAAGPYVVAREQFGDRDVSVYLLEADPPTAKRQAEVLANAIEAMETRFGAFPYPSYGIAQVPAGRFSWSAASQQGLILADPTCFIGEEGNLPLFAHEAAHAWWGNLVGTRGPGSILCSESLAQYGAVVAIEGVRGVEAATDFLRFSAPGYSPQQCAKGYFEIVAMGEDRPLSELGSGGWQHQLSDAKGHWVYHMLRRRVGDELFFATLRGLIETYAGHQMDLDDLRAAFLDAAPSELHLTRFFEQWLDRVGAPDLEVEWSVSAAGTVEGIVRQLQPADPYDLDVDLLATAADGHEVGSVVLQVSDRETPFSLPVRDPATELIVDPDYRILRWLPEYGNRPTFESASSSPGDRPAVKSPQEAEGRISDFEGGHIASGFGSGWRSSCDQVFGGASSAAVELADGGAEGSAHALRIYGELKPGAPLLFGGAMFYPGDEPMASSDLSAWSGLRFRARGSDRDYVLGVFTSANPSMPQTKPFHASGDWTEVRVDFREFEGLDSSDVTAFFFGASQDPGPMELWIDEVRLVEHVSR</sequence>
<reference evidence="4" key="2">
    <citation type="journal article" date="2021" name="Microbiome">
        <title>Successional dynamics and alternative stable states in a saline activated sludge microbial community over 9 years.</title>
        <authorList>
            <person name="Wang Y."/>
            <person name="Ye J."/>
            <person name="Ju F."/>
            <person name="Liu L."/>
            <person name="Boyd J.A."/>
            <person name="Deng Y."/>
            <person name="Parks D.H."/>
            <person name="Jiang X."/>
            <person name="Yin X."/>
            <person name="Woodcroft B.J."/>
            <person name="Tyson G.W."/>
            <person name="Hugenholtz P."/>
            <person name="Polz M.F."/>
            <person name="Zhang T."/>
        </authorList>
    </citation>
    <scope>NUCLEOTIDE SEQUENCE</scope>
    <source>
        <strain evidence="4">HKST-UBA02</strain>
    </source>
</reference>
<gene>
    <name evidence="4" type="ORF">KDA27_07710</name>
</gene>
<feature type="domain" description="NADH:ubiquinone oxidoreductase intermediate-associated protein 30" evidence="3">
    <location>
        <begin position="600"/>
        <end position="714"/>
    </location>
</feature>
<feature type="region of interest" description="Disordered" evidence="1">
    <location>
        <begin position="561"/>
        <end position="581"/>
    </location>
</feature>
<evidence type="ECO:0000313" key="5">
    <source>
        <dbReference type="Proteomes" id="UP000739538"/>
    </source>
</evidence>
<dbReference type="InterPro" id="IPR014782">
    <property type="entry name" value="Peptidase_M1_dom"/>
</dbReference>
<organism evidence="4 5">
    <name type="scientific">Eiseniibacteriota bacterium</name>
    <dbReference type="NCBI Taxonomy" id="2212470"/>
    <lineage>
        <taxon>Bacteria</taxon>
        <taxon>Candidatus Eiseniibacteriota</taxon>
    </lineage>
</organism>
<proteinExistence type="predicted"/>
<dbReference type="Gene3D" id="1.10.390.10">
    <property type="entry name" value="Neutral Protease Domain 2"/>
    <property type="match status" value="1"/>
</dbReference>
<evidence type="ECO:0000259" key="3">
    <source>
        <dbReference type="Pfam" id="PF08547"/>
    </source>
</evidence>
<dbReference type="EMBL" id="JAGQHS010000029">
    <property type="protein sequence ID" value="MCA9755670.1"/>
    <property type="molecule type" value="Genomic_DNA"/>
</dbReference>
<dbReference type="SUPFAM" id="SSF55486">
    <property type="entry name" value="Metalloproteases ('zincins'), catalytic domain"/>
    <property type="match status" value="1"/>
</dbReference>
<dbReference type="Gene3D" id="2.60.120.430">
    <property type="entry name" value="Galactose-binding lectin"/>
    <property type="match status" value="1"/>
</dbReference>
<dbReference type="Pfam" id="PF01433">
    <property type="entry name" value="Peptidase_M1"/>
    <property type="match status" value="1"/>
</dbReference>
<evidence type="ECO:0000256" key="1">
    <source>
        <dbReference type="SAM" id="MobiDB-lite"/>
    </source>
</evidence>
<dbReference type="InterPro" id="IPR027268">
    <property type="entry name" value="Peptidase_M4/M1_CTD_sf"/>
</dbReference>
<dbReference type="PANTHER" id="PTHR45726">
    <property type="entry name" value="LEUKOTRIENE A-4 HYDROLASE"/>
    <property type="match status" value="1"/>
</dbReference>
<dbReference type="InterPro" id="IPR034015">
    <property type="entry name" value="M1_LTA4H"/>
</dbReference>
<dbReference type="Pfam" id="PF08547">
    <property type="entry name" value="CIA30"/>
    <property type="match status" value="1"/>
</dbReference>
<dbReference type="AlphaFoldDB" id="A0A956NDX0"/>
<dbReference type="SUPFAM" id="SSF49785">
    <property type="entry name" value="Galactose-binding domain-like"/>
    <property type="match status" value="1"/>
</dbReference>
<feature type="domain" description="Peptidase M1 membrane alanine aminopeptidase" evidence="2">
    <location>
        <begin position="254"/>
        <end position="466"/>
    </location>
</feature>
<dbReference type="Proteomes" id="UP000739538">
    <property type="component" value="Unassembled WGS sequence"/>
</dbReference>